<dbReference type="InterPro" id="IPR001296">
    <property type="entry name" value="Glyco_trans_1"/>
</dbReference>
<dbReference type="EMBL" id="FTOR01000009">
    <property type="protein sequence ID" value="SIT30091.1"/>
    <property type="molecule type" value="Genomic_DNA"/>
</dbReference>
<dbReference type="GO" id="GO:0016757">
    <property type="term" value="F:glycosyltransferase activity"/>
    <property type="evidence" value="ECO:0007669"/>
    <property type="project" value="InterPro"/>
</dbReference>
<dbReference type="Pfam" id="PF00534">
    <property type="entry name" value="Glycos_transf_1"/>
    <property type="match status" value="1"/>
</dbReference>
<reference evidence="3" key="1">
    <citation type="submission" date="2017-01" db="EMBL/GenBank/DDBJ databases">
        <authorList>
            <person name="Varghese N."/>
            <person name="Submissions S."/>
        </authorList>
    </citation>
    <scope>NUCLEOTIDE SEQUENCE [LARGE SCALE GENOMIC DNA]</scope>
    <source>
        <strain evidence="3">DSM 21054</strain>
    </source>
</reference>
<dbReference type="PANTHER" id="PTHR46656:SF3">
    <property type="entry name" value="PUTATIVE-RELATED"/>
    <property type="match status" value="1"/>
</dbReference>
<dbReference type="RefSeq" id="WP_076381446.1">
    <property type="nucleotide sequence ID" value="NZ_AP017422.1"/>
</dbReference>
<accession>A0A173MIQ3</accession>
<dbReference type="Gene3D" id="3.40.50.2000">
    <property type="entry name" value="Glycogen Phosphorylase B"/>
    <property type="match status" value="1"/>
</dbReference>
<dbReference type="AlphaFoldDB" id="A0A173MIQ3"/>
<feature type="domain" description="Glycosyl transferase family 1" evidence="1">
    <location>
        <begin position="211"/>
        <end position="311"/>
    </location>
</feature>
<evidence type="ECO:0000313" key="2">
    <source>
        <dbReference type="EMBL" id="SIT30091.1"/>
    </source>
</evidence>
<evidence type="ECO:0000313" key="3">
    <source>
        <dbReference type="Proteomes" id="UP000186917"/>
    </source>
</evidence>
<evidence type="ECO:0000259" key="1">
    <source>
        <dbReference type="Pfam" id="PF00534"/>
    </source>
</evidence>
<keyword evidence="3" id="KW-1185">Reference proteome</keyword>
<proteinExistence type="predicted"/>
<sequence>MNCAERTELRGIKYIGFAETTGYGNAAHALFSTLQKTKIPVSYCGIQPGNTEQGGQIVHEINVGSYHSVIVHTVPEYFPYWLQKEKQRNPQVRVWGYTTWETDNIPGHWKDILNTMDGIFVPCHWNKKVFQQCGVSAPIEVLPHISQYHGTAPVSNIANAQLEDILKSARGKCILYNIGVWSERKAPELLIQAFCEEFTAADNICLILKTGNADWSSYKRNWRTLFRKSVGTAARAMTSSLKRYKNNAAIFHITDTLSEEDIQHLHLQGSCFVSLARGEGWGMGAYEATWFNKPVIITGYGGVMDYLSSANSFLVNYTLSPVQTAFGNNSYSSSQSWALADIQHARRLMRLVYEQPALASSKGLSAGKQVQIQFNNTTIINHLLTVLHDQNT</sequence>
<name>A0A173MIQ3_9BACT</name>
<dbReference type="SUPFAM" id="SSF53756">
    <property type="entry name" value="UDP-Glycosyltransferase/glycogen phosphorylase"/>
    <property type="match status" value="1"/>
</dbReference>
<dbReference type="STRING" id="477680.SAMN05421788_109125"/>
<dbReference type="KEGG" id="fln:FLA_3548"/>
<organism evidence="2 3">
    <name type="scientific">Filimonas lacunae</name>
    <dbReference type="NCBI Taxonomy" id="477680"/>
    <lineage>
        <taxon>Bacteria</taxon>
        <taxon>Pseudomonadati</taxon>
        <taxon>Bacteroidota</taxon>
        <taxon>Chitinophagia</taxon>
        <taxon>Chitinophagales</taxon>
        <taxon>Chitinophagaceae</taxon>
        <taxon>Filimonas</taxon>
    </lineage>
</organism>
<dbReference type="OrthoDB" id="655095at2"/>
<dbReference type="PANTHER" id="PTHR46656">
    <property type="entry name" value="PUTATIVE-RELATED"/>
    <property type="match status" value="1"/>
</dbReference>
<keyword evidence="2" id="KW-0808">Transferase</keyword>
<dbReference type="Proteomes" id="UP000186917">
    <property type="component" value="Unassembled WGS sequence"/>
</dbReference>
<protein>
    <submittedName>
        <fullName evidence="2">Glycosyl transferases group 1</fullName>
    </submittedName>
</protein>
<gene>
    <name evidence="2" type="ORF">SAMN05421788_109125</name>
</gene>